<dbReference type="GO" id="GO:0003824">
    <property type="term" value="F:catalytic activity"/>
    <property type="evidence" value="ECO:0007669"/>
    <property type="project" value="InterPro"/>
</dbReference>
<dbReference type="NCBIfam" id="TIGR01720">
    <property type="entry name" value="NRPS-para261"/>
    <property type="match status" value="1"/>
</dbReference>
<organism evidence="7 8">
    <name type="scientific">Mycolicibacterium insubricum</name>
    <dbReference type="NCBI Taxonomy" id="444597"/>
    <lineage>
        <taxon>Bacteria</taxon>
        <taxon>Bacillati</taxon>
        <taxon>Actinomycetota</taxon>
        <taxon>Actinomycetes</taxon>
        <taxon>Mycobacteriales</taxon>
        <taxon>Mycobacteriaceae</taxon>
        <taxon>Mycolicibacterium</taxon>
    </lineage>
</organism>
<dbReference type="FunFam" id="3.30.300.30:FF:000010">
    <property type="entry name" value="Enterobactin synthetase component F"/>
    <property type="match status" value="1"/>
</dbReference>
<dbReference type="InterPro" id="IPR023213">
    <property type="entry name" value="CAT-like_dom_sf"/>
</dbReference>
<dbReference type="Gene3D" id="3.40.50.980">
    <property type="match status" value="2"/>
</dbReference>
<dbReference type="SUPFAM" id="SSF56801">
    <property type="entry name" value="Acetyl-CoA synthetase-like"/>
    <property type="match status" value="1"/>
</dbReference>
<protein>
    <submittedName>
        <fullName evidence="7">Non-ribosomal peptide synthetase</fullName>
    </submittedName>
</protein>
<reference evidence="7 8" key="1">
    <citation type="submission" date="2016-12" db="EMBL/GenBank/DDBJ databases">
        <title>The new phylogeny of genus Mycobacterium.</title>
        <authorList>
            <person name="Tortoli E."/>
            <person name="Trovato A."/>
            <person name="Cirillo D.M."/>
        </authorList>
    </citation>
    <scope>NUCLEOTIDE SEQUENCE [LARGE SCALE GENOMIC DNA]</scope>
    <source>
        <strain evidence="7 8">DSM 45130</strain>
    </source>
</reference>
<dbReference type="GO" id="GO:0008610">
    <property type="term" value="P:lipid biosynthetic process"/>
    <property type="evidence" value="ECO:0007669"/>
    <property type="project" value="UniProtKB-ARBA"/>
</dbReference>
<dbReference type="InterPro" id="IPR036736">
    <property type="entry name" value="ACP-like_sf"/>
</dbReference>
<dbReference type="Gene3D" id="1.10.1200.10">
    <property type="entry name" value="ACP-like"/>
    <property type="match status" value="1"/>
</dbReference>
<dbReference type="GO" id="GO:0044550">
    <property type="term" value="P:secondary metabolite biosynthetic process"/>
    <property type="evidence" value="ECO:0007669"/>
    <property type="project" value="UniProtKB-ARBA"/>
</dbReference>
<keyword evidence="5" id="KW-0045">Antibiotic biosynthesis</keyword>
<dbReference type="Pfam" id="PF00668">
    <property type="entry name" value="Condensation"/>
    <property type="match status" value="2"/>
</dbReference>
<accession>A0A1X0CM33</accession>
<name>A0A1X0CM33_9MYCO</name>
<dbReference type="InterPro" id="IPR006162">
    <property type="entry name" value="Ppantetheine_attach_site"/>
</dbReference>
<dbReference type="NCBIfam" id="TIGR01733">
    <property type="entry name" value="AA-adenyl-dom"/>
    <property type="match status" value="1"/>
</dbReference>
<keyword evidence="2" id="KW-0596">Phosphopantetheine</keyword>
<dbReference type="PROSITE" id="PS00455">
    <property type="entry name" value="AMP_BINDING"/>
    <property type="match status" value="1"/>
</dbReference>
<dbReference type="InterPro" id="IPR010071">
    <property type="entry name" value="AA_adenyl_dom"/>
</dbReference>
<dbReference type="EMBL" id="MVHS01000104">
    <property type="protein sequence ID" value="ORA61163.1"/>
    <property type="molecule type" value="Genomic_DNA"/>
</dbReference>
<dbReference type="InterPro" id="IPR020845">
    <property type="entry name" value="AMP-binding_CS"/>
</dbReference>
<dbReference type="PROSITE" id="PS50075">
    <property type="entry name" value="CARRIER"/>
    <property type="match status" value="2"/>
</dbReference>
<dbReference type="Gene3D" id="3.30.559.30">
    <property type="entry name" value="Nonribosomal peptide synthetase, condensation domain"/>
    <property type="match status" value="2"/>
</dbReference>
<dbReference type="PANTHER" id="PTHR45527:SF1">
    <property type="entry name" value="FATTY ACID SYNTHASE"/>
    <property type="match status" value="1"/>
</dbReference>
<sequence length="1566" mass="165648">MAGIFAQVLGVERVGVDDSFFDLGGDSILSMQMVSRARSAGVVFRPRDVFVEQTVARLALVATVGGSGGVDDGGLGSVVATPIIRWFNDVEGSSREFNQALVIEAPAGVGEADVVSVLQALIDHHPMLRARVVDGENATEGGAGSLWVPEAGAVDARECVSTVEVLSDEAVVGARSRLNPGAGVMVSGVWATATRQLVLMIHHLVVDGVSWRILLEDLNIAWVQHGNGEPVVLPAVGTSFARWSELLAEYAESDAVVGQVERWRRVAAVPVALPAVDPDRDTFVSEGRLSVSLDAETTRQVLTVVPAAFHAGVQDILLIAFGLACREFLAGHVGPVGIDVEGHGRNEELFAGVDLSRTVGWFTTKYPVALDVDAVAWDRVVAGDLVLGSIVKGLKEQLRGLPDGLTYGLARYLNADVDLCGPDPVIGFNYLGRLGGGEVADGLWDIDPQSFAIAETAAAIPMSLAHTVELNAGTLETEAGPRLQANWSWAPSALTGDQVGRLSQLWFEALTGICGLVRRGGGGLTASDIAPAQLTQSQIDDLDRRYGVADILPLTPLQQGLLFHTVLTDGAEGGLEDLYSVQLDVGFAGNLDTGRLRDAVQAVIARHPNLAARFIDEYDQPVQVIPADPEIVWQDMDIDAGTDSEVEDQVQRICVAERVAVCDLGGPALFRVALLTIPGDRYRFIMTNHHILMDGWSLPVLMQEIFAVYFGHPLPPPVPYRRFVTWLAEQDHEGARDAWRSVLDGFETPTLVASSRKMGVGPRGVEHFQVSAETTQAVTELARTHHTTVSTVLQAAWSQILMGLTGQRDVAFGTVVSGRPTDLPGADVIVGLMINTVPARATVDTDTTVAGLLEQLQATRNDTLEHQYLALTDVHRATGHDELFDTLFVYENYPLDPGAFTGATTDLTVTGFTGTEYNHYPLTLAVLPGPQLGLRFEYDTTQFNGTVVTSLAQRLARVLSEMAADTSQALSSIDLLDDIECSWLDEIGNRDVLFDGVVSGADAGVSIPELFARQVAAIPDVVALRYNGASVSYRELDEASNRLANILAGLGARPGARVGMLLSRTAGGVIAILAVLKTGAAYVPVDPAHPDERVAFVFDDAEPIAVITTADQRDRLAGRNVEIIDIDDQAVAQAPATPPKNGPAADDVAYLIYTSGTTGTPKGVAIAHRNLAQLVVALDPGWPRPGVWAMCHSLAFDASTWEIFNALLHGGRLVVVPEDVTASPEELHALLVTEQVDVLTQTPSAAGALSPEGLESITLVAAAEACPPELVDRWATPGRTMLNAYGPTEATILGAISAPLTAGAVSATVPIGSPPPGAALFVLDGWLRPVPVGVVGELYVAGAGVGVGYVGRSGLTGSRFVACPFGGEGVGSGLRMYRTGDLVRWNAAGELEYVGRADEQVKVRGYRIELGEIEAALSACDGVDQVAVIVREDRPGDKRLVGYVTESAAGVVDPVGVRAALGQRLPGYMVPSAVVVLDVLPLTVNGKLDKRALPAPDYGGGLGYRGPSSATEELLAGIFAQVLGVERVGVDDSFFDLGGDSLSAMRVAAAVSAAFDTQLAVRTLFE</sequence>
<gene>
    <name evidence="7" type="ORF">BST26_21315</name>
</gene>
<dbReference type="InterPro" id="IPR009081">
    <property type="entry name" value="PP-bd_ACP"/>
</dbReference>
<dbReference type="GO" id="GO:0031177">
    <property type="term" value="F:phosphopantetheine binding"/>
    <property type="evidence" value="ECO:0007669"/>
    <property type="project" value="InterPro"/>
</dbReference>
<evidence type="ECO:0000256" key="1">
    <source>
        <dbReference type="ARBA" id="ARBA00001957"/>
    </source>
</evidence>
<feature type="non-terminal residue" evidence="7">
    <location>
        <position position="1566"/>
    </location>
</feature>
<dbReference type="GO" id="GO:0043041">
    <property type="term" value="P:amino acid activation for nonribosomal peptide biosynthetic process"/>
    <property type="evidence" value="ECO:0007669"/>
    <property type="project" value="TreeGrafter"/>
</dbReference>
<dbReference type="Gene3D" id="3.40.50.1820">
    <property type="entry name" value="alpha/beta hydrolase"/>
    <property type="match status" value="1"/>
</dbReference>
<feature type="domain" description="Carrier" evidence="6">
    <location>
        <begin position="1506"/>
        <end position="1566"/>
    </location>
</feature>
<proteinExistence type="predicted"/>
<dbReference type="InterPro" id="IPR029058">
    <property type="entry name" value="AB_hydrolase_fold"/>
</dbReference>
<dbReference type="InterPro" id="IPR045851">
    <property type="entry name" value="AMP-bd_C_sf"/>
</dbReference>
<dbReference type="InterPro" id="IPR000873">
    <property type="entry name" value="AMP-dep_synth/lig_dom"/>
</dbReference>
<dbReference type="Gene3D" id="3.30.300.30">
    <property type="match status" value="1"/>
</dbReference>
<dbReference type="InterPro" id="IPR020806">
    <property type="entry name" value="PKS_PP-bd"/>
</dbReference>
<dbReference type="Gene3D" id="2.30.38.10">
    <property type="entry name" value="Luciferase, Domain 3"/>
    <property type="match status" value="1"/>
</dbReference>
<dbReference type="FunFam" id="3.40.50.980:FF:000001">
    <property type="entry name" value="Non-ribosomal peptide synthetase"/>
    <property type="match status" value="1"/>
</dbReference>
<dbReference type="Pfam" id="PF00550">
    <property type="entry name" value="PP-binding"/>
    <property type="match status" value="2"/>
</dbReference>
<dbReference type="GO" id="GO:0005737">
    <property type="term" value="C:cytoplasm"/>
    <property type="evidence" value="ECO:0007669"/>
    <property type="project" value="TreeGrafter"/>
</dbReference>
<keyword evidence="3" id="KW-0597">Phosphoprotein</keyword>
<dbReference type="GO" id="GO:0017000">
    <property type="term" value="P:antibiotic biosynthetic process"/>
    <property type="evidence" value="ECO:0007669"/>
    <property type="project" value="UniProtKB-KW"/>
</dbReference>
<evidence type="ECO:0000313" key="7">
    <source>
        <dbReference type="EMBL" id="ORA61163.1"/>
    </source>
</evidence>
<dbReference type="InterPro" id="IPR001242">
    <property type="entry name" value="Condensation_dom"/>
</dbReference>
<dbReference type="SUPFAM" id="SSF47336">
    <property type="entry name" value="ACP-like"/>
    <property type="match status" value="2"/>
</dbReference>
<comment type="caution">
    <text evidence="7">The sequence shown here is derived from an EMBL/GenBank/DDBJ whole genome shotgun (WGS) entry which is preliminary data.</text>
</comment>
<evidence type="ECO:0000256" key="5">
    <source>
        <dbReference type="ARBA" id="ARBA00023194"/>
    </source>
</evidence>
<dbReference type="PANTHER" id="PTHR45527">
    <property type="entry name" value="NONRIBOSOMAL PEPTIDE SYNTHETASE"/>
    <property type="match status" value="1"/>
</dbReference>
<dbReference type="Gene3D" id="3.30.559.10">
    <property type="entry name" value="Chloramphenicol acetyltransferase-like domain"/>
    <property type="match status" value="2"/>
</dbReference>
<dbReference type="STRING" id="444597.BST26_21315"/>
<dbReference type="Pfam" id="PF00501">
    <property type="entry name" value="AMP-binding"/>
    <property type="match status" value="1"/>
</dbReference>
<keyword evidence="8" id="KW-1185">Reference proteome</keyword>
<dbReference type="InterPro" id="IPR010060">
    <property type="entry name" value="NRPS_synth"/>
</dbReference>
<evidence type="ECO:0000313" key="8">
    <source>
        <dbReference type="Proteomes" id="UP000192801"/>
    </source>
</evidence>
<evidence type="ECO:0000256" key="2">
    <source>
        <dbReference type="ARBA" id="ARBA00022450"/>
    </source>
</evidence>
<evidence type="ECO:0000256" key="4">
    <source>
        <dbReference type="ARBA" id="ARBA00022737"/>
    </source>
</evidence>
<dbReference type="UniPathway" id="UPA00011"/>
<dbReference type="InterPro" id="IPR025110">
    <property type="entry name" value="AMP-bd_C"/>
</dbReference>
<dbReference type="CDD" id="cd19543">
    <property type="entry name" value="DCL_NRPS"/>
    <property type="match status" value="1"/>
</dbReference>
<dbReference type="FunFam" id="3.40.50.12780:FF:000012">
    <property type="entry name" value="Non-ribosomal peptide synthetase"/>
    <property type="match status" value="1"/>
</dbReference>
<evidence type="ECO:0000256" key="3">
    <source>
        <dbReference type="ARBA" id="ARBA00022553"/>
    </source>
</evidence>
<evidence type="ECO:0000259" key="6">
    <source>
        <dbReference type="PROSITE" id="PS50075"/>
    </source>
</evidence>
<dbReference type="SUPFAM" id="SSF52777">
    <property type="entry name" value="CoA-dependent acyltransferases"/>
    <property type="match status" value="4"/>
</dbReference>
<dbReference type="PROSITE" id="PS00012">
    <property type="entry name" value="PHOSPHOPANTETHEINE"/>
    <property type="match status" value="2"/>
</dbReference>
<dbReference type="Pfam" id="PF13193">
    <property type="entry name" value="AMP-binding_C"/>
    <property type="match status" value="1"/>
</dbReference>
<keyword evidence="4" id="KW-0677">Repeat</keyword>
<comment type="cofactor">
    <cofactor evidence="1">
        <name>pantetheine 4'-phosphate</name>
        <dbReference type="ChEBI" id="CHEBI:47942"/>
    </cofactor>
</comment>
<dbReference type="SMART" id="SM00823">
    <property type="entry name" value="PKS_PP"/>
    <property type="match status" value="1"/>
</dbReference>
<dbReference type="Proteomes" id="UP000192801">
    <property type="component" value="Unassembled WGS sequence"/>
</dbReference>
<feature type="domain" description="Carrier" evidence="6">
    <location>
        <begin position="1"/>
        <end position="66"/>
    </location>
</feature>